<dbReference type="InterPro" id="IPR050468">
    <property type="entry name" value="Cuticle_Struct_Prot"/>
</dbReference>
<dbReference type="PANTHER" id="PTHR10380">
    <property type="entry name" value="CUTICLE PROTEIN"/>
    <property type="match status" value="1"/>
</dbReference>
<keyword evidence="4" id="KW-0732">Signal</keyword>
<feature type="region of interest" description="Disordered" evidence="3">
    <location>
        <begin position="135"/>
        <end position="154"/>
    </location>
</feature>
<dbReference type="InterPro" id="IPR000618">
    <property type="entry name" value="Insect_cuticle"/>
</dbReference>
<dbReference type="PROSITE" id="PS51155">
    <property type="entry name" value="CHIT_BIND_RR_2"/>
    <property type="match status" value="1"/>
</dbReference>
<keyword evidence="1 2" id="KW-0193">Cuticle</keyword>
<sequence length="154" mass="16275">MKYYVNVALALMLAGCAVAAPQLQAAYTTPIPIISQSQDGPNLDGSYSWSYQTGNGIQAQESGAVKNFGAGEPNEIQSAAGAYSYTAPDGQVISLEYTADENGFVPRGAHIPTPPPIPEAIQRALAFIASQPQQYDDQGNLIGGAPQQTRFGRR</sequence>
<gene>
    <name evidence="5" type="ORF">NTJ_06655</name>
</gene>
<dbReference type="PRINTS" id="PR00947">
    <property type="entry name" value="CUTICLE"/>
</dbReference>
<feature type="chain" id="PRO_5046097978" evidence="4">
    <location>
        <begin position="20"/>
        <end position="154"/>
    </location>
</feature>
<feature type="signal peptide" evidence="4">
    <location>
        <begin position="1"/>
        <end position="19"/>
    </location>
</feature>
<reference evidence="5 6" key="1">
    <citation type="submission" date="2023-09" db="EMBL/GenBank/DDBJ databases">
        <title>Nesidiocoris tenuis whole genome shotgun sequence.</title>
        <authorList>
            <person name="Shibata T."/>
            <person name="Shimoda M."/>
            <person name="Kobayashi T."/>
            <person name="Uehara T."/>
        </authorList>
    </citation>
    <scope>NUCLEOTIDE SEQUENCE [LARGE SCALE GENOMIC DNA]</scope>
    <source>
        <strain evidence="5 6">Japan</strain>
    </source>
</reference>
<organism evidence="5 6">
    <name type="scientific">Nesidiocoris tenuis</name>
    <dbReference type="NCBI Taxonomy" id="355587"/>
    <lineage>
        <taxon>Eukaryota</taxon>
        <taxon>Metazoa</taxon>
        <taxon>Ecdysozoa</taxon>
        <taxon>Arthropoda</taxon>
        <taxon>Hexapoda</taxon>
        <taxon>Insecta</taxon>
        <taxon>Pterygota</taxon>
        <taxon>Neoptera</taxon>
        <taxon>Paraneoptera</taxon>
        <taxon>Hemiptera</taxon>
        <taxon>Heteroptera</taxon>
        <taxon>Panheteroptera</taxon>
        <taxon>Cimicomorpha</taxon>
        <taxon>Miridae</taxon>
        <taxon>Dicyphina</taxon>
        <taxon>Nesidiocoris</taxon>
    </lineage>
</organism>
<evidence type="ECO:0000256" key="2">
    <source>
        <dbReference type="PROSITE-ProRule" id="PRU00497"/>
    </source>
</evidence>
<protein>
    <submittedName>
        <fullName evidence="5">Cuticular protein</fullName>
    </submittedName>
</protein>
<keyword evidence="6" id="KW-1185">Reference proteome</keyword>
<evidence type="ECO:0000256" key="4">
    <source>
        <dbReference type="SAM" id="SignalP"/>
    </source>
</evidence>
<dbReference type="PROSITE" id="PS00233">
    <property type="entry name" value="CHIT_BIND_RR_1"/>
    <property type="match status" value="1"/>
</dbReference>
<dbReference type="EMBL" id="AP028912">
    <property type="protein sequence ID" value="BES93846.1"/>
    <property type="molecule type" value="Genomic_DNA"/>
</dbReference>
<evidence type="ECO:0000313" key="5">
    <source>
        <dbReference type="EMBL" id="BES93846.1"/>
    </source>
</evidence>
<dbReference type="PROSITE" id="PS51257">
    <property type="entry name" value="PROKAR_LIPOPROTEIN"/>
    <property type="match status" value="1"/>
</dbReference>
<evidence type="ECO:0000313" key="6">
    <source>
        <dbReference type="Proteomes" id="UP001307889"/>
    </source>
</evidence>
<accession>A0ABN7ANP3</accession>
<dbReference type="PANTHER" id="PTHR10380:SF241">
    <property type="entry name" value="CUTICULAR PROTEIN 47EG-RELATED"/>
    <property type="match status" value="1"/>
</dbReference>
<dbReference type="Proteomes" id="UP001307889">
    <property type="component" value="Chromosome 4"/>
</dbReference>
<evidence type="ECO:0000256" key="1">
    <source>
        <dbReference type="ARBA" id="ARBA00022460"/>
    </source>
</evidence>
<evidence type="ECO:0000256" key="3">
    <source>
        <dbReference type="SAM" id="MobiDB-lite"/>
    </source>
</evidence>
<dbReference type="InterPro" id="IPR031311">
    <property type="entry name" value="CHIT_BIND_RR_consensus"/>
</dbReference>
<proteinExistence type="predicted"/>
<dbReference type="Pfam" id="PF00379">
    <property type="entry name" value="Chitin_bind_4"/>
    <property type="match status" value="1"/>
</dbReference>
<name>A0ABN7ANP3_9HEMI</name>